<dbReference type="RefSeq" id="WP_184835136.1">
    <property type="nucleotide sequence ID" value="NZ_BAAAVN010000006.1"/>
</dbReference>
<accession>A0A841DPT3</accession>
<dbReference type="AlphaFoldDB" id="A0A841DPT3"/>
<organism evidence="1 2">
    <name type="scientific">Kribbella solani</name>
    <dbReference type="NCBI Taxonomy" id="236067"/>
    <lineage>
        <taxon>Bacteria</taxon>
        <taxon>Bacillati</taxon>
        <taxon>Actinomycetota</taxon>
        <taxon>Actinomycetes</taxon>
        <taxon>Propionibacteriales</taxon>
        <taxon>Kribbellaceae</taxon>
        <taxon>Kribbella</taxon>
    </lineage>
</organism>
<sequence>MTELVVQADAIVEMLEATRPGERWAMTAFSRFRCVQLLGAPYEPYDGQLQADPAGLFDQAAREVDLLDVPIDQLSWRLALADALRSAGEDTRMVRDALDV</sequence>
<comment type="caution">
    <text evidence="1">The sequence shown here is derived from an EMBL/GenBank/DDBJ whole genome shotgun (WGS) entry which is preliminary data.</text>
</comment>
<gene>
    <name evidence="1" type="ORF">HDA44_003190</name>
</gene>
<dbReference type="Proteomes" id="UP000558997">
    <property type="component" value="Unassembled WGS sequence"/>
</dbReference>
<evidence type="ECO:0000313" key="1">
    <source>
        <dbReference type="EMBL" id="MBB5979849.1"/>
    </source>
</evidence>
<keyword evidence="2" id="KW-1185">Reference proteome</keyword>
<dbReference type="EMBL" id="JACHNF010000001">
    <property type="protein sequence ID" value="MBB5979849.1"/>
    <property type="molecule type" value="Genomic_DNA"/>
</dbReference>
<protein>
    <submittedName>
        <fullName evidence="1">Uncharacterized protein</fullName>
    </submittedName>
</protein>
<reference evidence="1 2" key="1">
    <citation type="submission" date="2020-08" db="EMBL/GenBank/DDBJ databases">
        <title>Sequencing the genomes of 1000 actinobacteria strains.</title>
        <authorList>
            <person name="Klenk H.-P."/>
        </authorList>
    </citation>
    <scope>NUCLEOTIDE SEQUENCE [LARGE SCALE GENOMIC DNA]</scope>
    <source>
        <strain evidence="1 2">DSM 17294</strain>
    </source>
</reference>
<evidence type="ECO:0000313" key="2">
    <source>
        <dbReference type="Proteomes" id="UP000558997"/>
    </source>
</evidence>
<proteinExistence type="predicted"/>
<name>A0A841DPT3_9ACTN</name>